<dbReference type="Pfam" id="PF07377">
    <property type="entry name" value="DUF1493"/>
    <property type="match status" value="1"/>
</dbReference>
<dbReference type="EMBL" id="MWUE01000018">
    <property type="protein sequence ID" value="OQP33001.1"/>
    <property type="molecule type" value="Genomic_DNA"/>
</dbReference>
<sequence>MSETDYEKKVIDYLMAHYPVKKRWFRSEIKQITPEWSLNEDFQFTPEDAEEFLIDVFTAFNVDYSQLDTRNYLEYEYPFWQQTFKKRIKPLTVAMIIESVKAGRWLYD</sequence>
<keyword evidence="2" id="KW-1185">Reference proteome</keyword>
<dbReference type="InterPro" id="IPR010862">
    <property type="entry name" value="DUF1493"/>
</dbReference>
<dbReference type="AlphaFoldDB" id="A0A1V9DGJ4"/>
<protein>
    <recommendedName>
        <fullName evidence="3">Acyl carrier protein</fullName>
    </recommendedName>
</protein>
<accession>A0A1V9DGJ4</accession>
<evidence type="ECO:0000313" key="2">
    <source>
        <dbReference type="Proteomes" id="UP000192769"/>
    </source>
</evidence>
<name>A0A1V9DGJ4_9GAMM</name>
<evidence type="ECO:0008006" key="3">
    <source>
        <dbReference type="Google" id="ProtNLM"/>
    </source>
</evidence>
<dbReference type="OrthoDB" id="6476622at2"/>
<dbReference type="Proteomes" id="UP000192769">
    <property type="component" value="Unassembled WGS sequence"/>
</dbReference>
<comment type="caution">
    <text evidence="1">The sequence shown here is derived from an EMBL/GenBank/DDBJ whole genome shotgun (WGS) entry which is preliminary data.</text>
</comment>
<proteinExistence type="predicted"/>
<organism evidence="1 2">
    <name type="scientific">Pantoea latae</name>
    <dbReference type="NCBI Taxonomy" id="1964541"/>
    <lineage>
        <taxon>Bacteria</taxon>
        <taxon>Pseudomonadati</taxon>
        <taxon>Pseudomonadota</taxon>
        <taxon>Gammaproteobacteria</taxon>
        <taxon>Enterobacterales</taxon>
        <taxon>Erwiniaceae</taxon>
        <taxon>Pantoea</taxon>
    </lineage>
</organism>
<evidence type="ECO:0000313" key="1">
    <source>
        <dbReference type="EMBL" id="OQP33001.1"/>
    </source>
</evidence>
<dbReference type="RefSeq" id="WP_081139751.1">
    <property type="nucleotide sequence ID" value="NZ_MWUE01000018.1"/>
</dbReference>
<reference evidence="1 2" key="1">
    <citation type="submission" date="2017-02" db="EMBL/GenBank/DDBJ databases">
        <title>Whole genome shotgun sequence of Pantoea agglomerans strain AS1 isolated from a cycad, Zamia floridana in Central Florida, USA.</title>
        <authorList>
            <person name="Lata P."/>
            <person name="Govindarajan S."/>
            <person name="Qi F."/>
            <person name="Li J.-L."/>
            <person name="Maurya S.K."/>
            <person name="Sahoo M.K."/>
        </authorList>
    </citation>
    <scope>NUCLEOTIDE SEQUENCE [LARGE SCALE GENOMIC DNA]</scope>
    <source>
        <strain evidence="1 2">AS1</strain>
    </source>
</reference>
<gene>
    <name evidence="1" type="ORF">B2J69_12895</name>
</gene>